<keyword evidence="11" id="KW-1185">Reference proteome</keyword>
<evidence type="ECO:0000256" key="5">
    <source>
        <dbReference type="ARBA" id="ARBA00023242"/>
    </source>
</evidence>
<dbReference type="PROSITE" id="PS50815">
    <property type="entry name" value="HORMA"/>
    <property type="match status" value="1"/>
</dbReference>
<dbReference type="PANTHER" id="PTHR11842">
    <property type="entry name" value="MITOTIC SPINDLE ASSEMBLY CHECKPOINT PROTEIN MAD2"/>
    <property type="match status" value="1"/>
</dbReference>
<dbReference type="FunFam" id="3.30.900.10:FF:000002">
    <property type="entry name" value="Mitotic spindle assembly checkpoint protein MAD2A"/>
    <property type="match status" value="1"/>
</dbReference>
<keyword evidence="4" id="KW-0498">Mitosis</keyword>
<organism evidence="10">
    <name type="scientific">Medioppia subpectinata</name>
    <dbReference type="NCBI Taxonomy" id="1979941"/>
    <lineage>
        <taxon>Eukaryota</taxon>
        <taxon>Metazoa</taxon>
        <taxon>Ecdysozoa</taxon>
        <taxon>Arthropoda</taxon>
        <taxon>Chelicerata</taxon>
        <taxon>Arachnida</taxon>
        <taxon>Acari</taxon>
        <taxon>Acariformes</taxon>
        <taxon>Sarcoptiformes</taxon>
        <taxon>Oribatida</taxon>
        <taxon>Brachypylina</taxon>
        <taxon>Oppioidea</taxon>
        <taxon>Oppiidae</taxon>
        <taxon>Medioppia</taxon>
    </lineage>
</organism>
<sequence length="203" mass="23144">MSSNTLVCNSITLKGSVDIITEFFDYGINSILYQRGLYPSDRFIHSQKYGLTLLMTIDEKLKEYLAIVLSQLKTFMLTKSVHKIVLVIVNMETTETVERWEFLIDVDKSIADSEAKIVDHKEIQSGIRDVIRQITASVTFLPLLEGKFCFDLLLFTDKDADLPSALWSDSNPHLIPNAEEVELRSFSTNIHKVKAMVSYKNCE</sequence>
<dbReference type="Proteomes" id="UP000759131">
    <property type="component" value="Unassembled WGS sequence"/>
</dbReference>
<dbReference type="Pfam" id="PF02301">
    <property type="entry name" value="HORMA"/>
    <property type="match status" value="1"/>
</dbReference>
<protein>
    <recommendedName>
        <fullName evidence="7">Mitotic spindle assembly checkpoint protein MAD2A</fullName>
    </recommendedName>
    <alternativeName>
        <fullName evidence="8">Mitotic arrest deficient 2-like protein 1</fullName>
    </alternativeName>
</protein>
<dbReference type="InterPro" id="IPR036570">
    <property type="entry name" value="HORMA_dom_sf"/>
</dbReference>
<evidence type="ECO:0000256" key="4">
    <source>
        <dbReference type="ARBA" id="ARBA00022776"/>
    </source>
</evidence>
<keyword evidence="6" id="KW-0131">Cell cycle</keyword>
<dbReference type="InterPro" id="IPR003511">
    <property type="entry name" value="HORMA_dom"/>
</dbReference>
<dbReference type="GO" id="GO:0051301">
    <property type="term" value="P:cell division"/>
    <property type="evidence" value="ECO:0007669"/>
    <property type="project" value="UniProtKB-KW"/>
</dbReference>
<keyword evidence="5" id="KW-0539">Nucleus</keyword>
<evidence type="ECO:0000256" key="6">
    <source>
        <dbReference type="ARBA" id="ARBA00023306"/>
    </source>
</evidence>
<dbReference type="GO" id="GO:1990728">
    <property type="term" value="C:mitotic spindle assembly checkpoint MAD1-MAD2 complex"/>
    <property type="evidence" value="ECO:0007669"/>
    <property type="project" value="UniProtKB-ARBA"/>
</dbReference>
<gene>
    <name evidence="10" type="ORF">OSB1V03_LOCUS8071</name>
</gene>
<evidence type="ECO:0000256" key="3">
    <source>
        <dbReference type="ARBA" id="ARBA00022618"/>
    </source>
</evidence>
<evidence type="ECO:0000256" key="2">
    <source>
        <dbReference type="ARBA" id="ARBA00010348"/>
    </source>
</evidence>
<dbReference type="EMBL" id="OC859493">
    <property type="protein sequence ID" value="CAD7627646.1"/>
    <property type="molecule type" value="Genomic_DNA"/>
</dbReference>
<dbReference type="GO" id="GO:0000776">
    <property type="term" value="C:kinetochore"/>
    <property type="evidence" value="ECO:0007669"/>
    <property type="project" value="TreeGrafter"/>
</dbReference>
<comment type="subcellular location">
    <subcellularLocation>
        <location evidence="1">Nucleus</location>
    </subcellularLocation>
</comment>
<dbReference type="Gene3D" id="3.30.900.10">
    <property type="entry name" value="HORMA domain"/>
    <property type="match status" value="1"/>
</dbReference>
<dbReference type="GO" id="GO:0007094">
    <property type="term" value="P:mitotic spindle assembly checkpoint signaling"/>
    <property type="evidence" value="ECO:0007669"/>
    <property type="project" value="TreeGrafter"/>
</dbReference>
<proteinExistence type="inferred from homology"/>
<keyword evidence="3" id="KW-0132">Cell division</keyword>
<dbReference type="InterPro" id="IPR045091">
    <property type="entry name" value="Mad2-like"/>
</dbReference>
<comment type="similarity">
    <text evidence="2">Belongs to the MAD2 family.</text>
</comment>
<evidence type="ECO:0000259" key="9">
    <source>
        <dbReference type="PROSITE" id="PS50815"/>
    </source>
</evidence>
<dbReference type="AlphaFoldDB" id="A0A7R9KQS5"/>
<evidence type="ECO:0000256" key="8">
    <source>
        <dbReference type="ARBA" id="ARBA00076594"/>
    </source>
</evidence>
<dbReference type="EMBL" id="CAJPIZ010004918">
    <property type="protein sequence ID" value="CAG2108076.1"/>
    <property type="molecule type" value="Genomic_DNA"/>
</dbReference>
<reference evidence="10" key="1">
    <citation type="submission" date="2020-11" db="EMBL/GenBank/DDBJ databases">
        <authorList>
            <person name="Tran Van P."/>
        </authorList>
    </citation>
    <scope>NUCLEOTIDE SEQUENCE</scope>
</reference>
<dbReference type="SUPFAM" id="SSF56019">
    <property type="entry name" value="The spindle assembly checkpoint protein mad2"/>
    <property type="match status" value="1"/>
</dbReference>
<feature type="domain" description="HORMA" evidence="9">
    <location>
        <begin position="14"/>
        <end position="197"/>
    </location>
</feature>
<dbReference type="PANTHER" id="PTHR11842:SF11">
    <property type="entry name" value="MITOTIC SPINDLE ASSEMBLY CHECKPOINT PROTEIN MAD2A"/>
    <property type="match status" value="1"/>
</dbReference>
<evidence type="ECO:0000256" key="1">
    <source>
        <dbReference type="ARBA" id="ARBA00004123"/>
    </source>
</evidence>
<accession>A0A7R9KQS5</accession>
<dbReference type="GO" id="GO:0005654">
    <property type="term" value="C:nucleoplasm"/>
    <property type="evidence" value="ECO:0007669"/>
    <property type="project" value="TreeGrafter"/>
</dbReference>
<evidence type="ECO:0000313" key="11">
    <source>
        <dbReference type="Proteomes" id="UP000759131"/>
    </source>
</evidence>
<evidence type="ECO:0000313" key="10">
    <source>
        <dbReference type="EMBL" id="CAD7627646.1"/>
    </source>
</evidence>
<name>A0A7R9KQS5_9ACAR</name>
<dbReference type="OrthoDB" id="1806at2759"/>
<evidence type="ECO:0000256" key="7">
    <source>
        <dbReference type="ARBA" id="ARBA00068928"/>
    </source>
</evidence>